<sequence length="246" mass="26916">MTLKIGILRADDVALELAAEFGQYSQMVEDLVVAANLARGVDAKSLEFISYAVNRQQYPSHIDEVDAYIITGSKSSVYDQEPWIRRLHRFIESLHDKRKKTVGICFGHQIIASALGGKVQKATVGWGLGVKATTLTQAAADAGLKLNEGDSSINLLYSHQDQITVPAPDSTLLASTHICPVAMVAIGQHMLSFQGHPEFSHGYAQALYSLREKIYPPATYKNAMTSLQEQEHGALVASWIIDFLSS</sequence>
<dbReference type="InterPro" id="IPR017926">
    <property type="entry name" value="GATASE"/>
</dbReference>
<dbReference type="Proteomes" id="UP001059934">
    <property type="component" value="Chromosome"/>
</dbReference>
<name>A0ABY5TJD5_9GAMM</name>
<proteinExistence type="predicted"/>
<dbReference type="CDD" id="cd01741">
    <property type="entry name" value="GATase1_1"/>
    <property type="match status" value="1"/>
</dbReference>
<dbReference type="EMBL" id="CP103416">
    <property type="protein sequence ID" value="UVW33985.1"/>
    <property type="molecule type" value="Genomic_DNA"/>
</dbReference>
<evidence type="ECO:0000259" key="1">
    <source>
        <dbReference type="Pfam" id="PF00117"/>
    </source>
</evidence>
<dbReference type="InterPro" id="IPR044992">
    <property type="entry name" value="ChyE-like"/>
</dbReference>
<gene>
    <name evidence="2" type="ORF">NYF23_08030</name>
</gene>
<dbReference type="PANTHER" id="PTHR42695:SF5">
    <property type="entry name" value="GLUTAMINE AMIDOTRANSFERASE YLR126C-RELATED"/>
    <property type="match status" value="1"/>
</dbReference>
<reference evidence="2" key="1">
    <citation type="submission" date="2022-08" db="EMBL/GenBank/DDBJ databases">
        <title>Catabolic pathway analysis in culturable SAR92 clade bacteria reveals their overlooked roles in DMSP degradation in coastal seas.</title>
        <authorList>
            <person name="He X."/>
            <person name="Zhang X."/>
            <person name="Zhang Y."/>
        </authorList>
    </citation>
    <scope>NUCLEOTIDE SEQUENCE</scope>
    <source>
        <strain evidence="2">H455</strain>
    </source>
</reference>
<evidence type="ECO:0000313" key="2">
    <source>
        <dbReference type="EMBL" id="UVW33985.1"/>
    </source>
</evidence>
<accession>A0ABY5TJD5</accession>
<dbReference type="InterPro" id="IPR029062">
    <property type="entry name" value="Class_I_gatase-like"/>
</dbReference>
<keyword evidence="3" id="KW-1185">Reference proteome</keyword>
<feature type="domain" description="Glutamine amidotransferase" evidence="1">
    <location>
        <begin position="49"/>
        <end position="204"/>
    </location>
</feature>
<protein>
    <submittedName>
        <fullName evidence="2">GMP synthase</fullName>
    </submittedName>
</protein>
<evidence type="ECO:0000313" key="3">
    <source>
        <dbReference type="Proteomes" id="UP001059934"/>
    </source>
</evidence>
<dbReference type="Pfam" id="PF00117">
    <property type="entry name" value="GATase"/>
    <property type="match status" value="1"/>
</dbReference>
<dbReference type="PROSITE" id="PS51273">
    <property type="entry name" value="GATASE_TYPE_1"/>
    <property type="match status" value="1"/>
</dbReference>
<dbReference type="Gene3D" id="3.40.50.880">
    <property type="match status" value="1"/>
</dbReference>
<dbReference type="SUPFAM" id="SSF52317">
    <property type="entry name" value="Class I glutamine amidotransferase-like"/>
    <property type="match status" value="1"/>
</dbReference>
<organism evidence="2 3">
    <name type="scientific">SAR92 clade bacterium H455</name>
    <dbReference type="NCBI Taxonomy" id="2974818"/>
    <lineage>
        <taxon>Bacteria</taxon>
        <taxon>Pseudomonadati</taxon>
        <taxon>Pseudomonadota</taxon>
        <taxon>Gammaproteobacteria</taxon>
        <taxon>Cellvibrionales</taxon>
        <taxon>Porticoccaceae</taxon>
        <taxon>SAR92 clade</taxon>
    </lineage>
</organism>
<dbReference type="PANTHER" id="PTHR42695">
    <property type="entry name" value="GLUTAMINE AMIDOTRANSFERASE YLR126C-RELATED"/>
    <property type="match status" value="1"/>
</dbReference>